<dbReference type="SUPFAM" id="SSF53335">
    <property type="entry name" value="S-adenosyl-L-methionine-dependent methyltransferases"/>
    <property type="match status" value="1"/>
</dbReference>
<dbReference type="RefSeq" id="WP_133906668.1">
    <property type="nucleotide sequence ID" value="NZ_SOCP01000014.1"/>
</dbReference>
<organism evidence="2 3">
    <name type="scientific">Actinophytocola oryzae</name>
    <dbReference type="NCBI Taxonomy" id="502181"/>
    <lineage>
        <taxon>Bacteria</taxon>
        <taxon>Bacillati</taxon>
        <taxon>Actinomycetota</taxon>
        <taxon>Actinomycetes</taxon>
        <taxon>Pseudonocardiales</taxon>
        <taxon>Pseudonocardiaceae</taxon>
    </lineage>
</organism>
<dbReference type="EMBL" id="SOCP01000014">
    <property type="protein sequence ID" value="TDV44225.1"/>
    <property type="molecule type" value="Genomic_DNA"/>
</dbReference>
<dbReference type="AlphaFoldDB" id="A0A4R7V7R0"/>
<dbReference type="PANTHER" id="PTHR43591:SF108">
    <property type="entry name" value="S-ADENOSYL-L-METHIONINE-DEPENDENT METHYLTRANSFERASE"/>
    <property type="match status" value="1"/>
</dbReference>
<dbReference type="Gene3D" id="3.40.50.150">
    <property type="entry name" value="Vaccinia Virus protein VP39"/>
    <property type="match status" value="1"/>
</dbReference>
<evidence type="ECO:0000259" key="1">
    <source>
        <dbReference type="Pfam" id="PF13649"/>
    </source>
</evidence>
<evidence type="ECO:0000313" key="2">
    <source>
        <dbReference type="EMBL" id="TDV44225.1"/>
    </source>
</evidence>
<dbReference type="PANTHER" id="PTHR43591">
    <property type="entry name" value="METHYLTRANSFERASE"/>
    <property type="match status" value="1"/>
</dbReference>
<keyword evidence="2" id="KW-0808">Transferase</keyword>
<dbReference type="OrthoDB" id="3286690at2"/>
<evidence type="ECO:0000313" key="3">
    <source>
        <dbReference type="Proteomes" id="UP000294927"/>
    </source>
</evidence>
<gene>
    <name evidence="2" type="ORF">CLV71_114135</name>
</gene>
<dbReference type="Proteomes" id="UP000294927">
    <property type="component" value="Unassembled WGS sequence"/>
</dbReference>
<dbReference type="CDD" id="cd02440">
    <property type="entry name" value="AdoMet_MTases"/>
    <property type="match status" value="1"/>
</dbReference>
<dbReference type="GO" id="GO:0008168">
    <property type="term" value="F:methyltransferase activity"/>
    <property type="evidence" value="ECO:0007669"/>
    <property type="project" value="UniProtKB-KW"/>
</dbReference>
<comment type="caution">
    <text evidence="2">The sequence shown here is derived from an EMBL/GenBank/DDBJ whole genome shotgun (WGS) entry which is preliminary data.</text>
</comment>
<accession>A0A4R7V7R0</accession>
<keyword evidence="3" id="KW-1185">Reference proteome</keyword>
<proteinExistence type="predicted"/>
<dbReference type="Pfam" id="PF13649">
    <property type="entry name" value="Methyltransf_25"/>
    <property type="match status" value="1"/>
</dbReference>
<protein>
    <submittedName>
        <fullName evidence="2">Methyltransferase family protein</fullName>
    </submittedName>
</protein>
<dbReference type="InterPro" id="IPR041698">
    <property type="entry name" value="Methyltransf_25"/>
</dbReference>
<feature type="domain" description="Methyltransferase" evidence="1">
    <location>
        <begin position="51"/>
        <end position="154"/>
    </location>
</feature>
<name>A0A4R7V7R0_9PSEU</name>
<sequence>MTAPNQTNPSPDLLARWDVQQTAYIQDRDRVYEVMFEVLTHLCPAEDLAALDLACGPGAISDRLLRRLPKARSVAVDVDPVLLAIGQAALGDVAGRLRWVRADLRDQDWTDALGADGADGTFDAVLSSTALHWLDPATLVATYRRAYRLLRPGGVLLNADYLPHPEGSRLRAACDAIALERRNGALAGGAESWETWWEAVAAEPALAGARAQRATLWPEGARDWTGATHHFHESALREAGFGETGVVWQDLQQRVVAALL</sequence>
<reference evidence="2 3" key="1">
    <citation type="submission" date="2019-03" db="EMBL/GenBank/DDBJ databases">
        <title>Genomic Encyclopedia of Archaeal and Bacterial Type Strains, Phase II (KMG-II): from individual species to whole genera.</title>
        <authorList>
            <person name="Goeker M."/>
        </authorList>
    </citation>
    <scope>NUCLEOTIDE SEQUENCE [LARGE SCALE GENOMIC DNA]</scope>
    <source>
        <strain evidence="2 3">DSM 45499</strain>
    </source>
</reference>
<dbReference type="InterPro" id="IPR029063">
    <property type="entry name" value="SAM-dependent_MTases_sf"/>
</dbReference>
<dbReference type="GO" id="GO:0032259">
    <property type="term" value="P:methylation"/>
    <property type="evidence" value="ECO:0007669"/>
    <property type="project" value="UniProtKB-KW"/>
</dbReference>
<keyword evidence="2" id="KW-0489">Methyltransferase</keyword>